<protein>
    <submittedName>
        <fullName evidence="2">Uncharacterized protein</fullName>
    </submittedName>
</protein>
<dbReference type="Proteomes" id="UP001152888">
    <property type="component" value="Unassembled WGS sequence"/>
</dbReference>
<dbReference type="EMBL" id="CAKOFQ010007490">
    <property type="protein sequence ID" value="CAH2002278.1"/>
    <property type="molecule type" value="Genomic_DNA"/>
</dbReference>
<feature type="transmembrane region" description="Helical" evidence="1">
    <location>
        <begin position="33"/>
        <end position="50"/>
    </location>
</feature>
<accession>A0A9P0LV36</accession>
<keyword evidence="1" id="KW-1133">Transmembrane helix</keyword>
<gene>
    <name evidence="2" type="ORF">ACAOBT_LOCUS26709</name>
</gene>
<evidence type="ECO:0000313" key="2">
    <source>
        <dbReference type="EMBL" id="CAH2002278.1"/>
    </source>
</evidence>
<keyword evidence="3" id="KW-1185">Reference proteome</keyword>
<proteinExistence type="predicted"/>
<comment type="caution">
    <text evidence="2">The sequence shown here is derived from an EMBL/GenBank/DDBJ whole genome shotgun (WGS) entry which is preliminary data.</text>
</comment>
<dbReference type="AlphaFoldDB" id="A0A9P0LV36"/>
<sequence>MVVPSGNIGGIGIGGDTTEHVIRLQYKFEVARVIWLTVTIFFVKPFFLLCSKNE</sequence>
<reference evidence="2" key="1">
    <citation type="submission" date="2022-03" db="EMBL/GenBank/DDBJ databases">
        <authorList>
            <person name="Sayadi A."/>
        </authorList>
    </citation>
    <scope>NUCLEOTIDE SEQUENCE</scope>
</reference>
<evidence type="ECO:0000256" key="1">
    <source>
        <dbReference type="SAM" id="Phobius"/>
    </source>
</evidence>
<organism evidence="2 3">
    <name type="scientific">Acanthoscelides obtectus</name>
    <name type="common">Bean weevil</name>
    <name type="synonym">Bruchus obtectus</name>
    <dbReference type="NCBI Taxonomy" id="200917"/>
    <lineage>
        <taxon>Eukaryota</taxon>
        <taxon>Metazoa</taxon>
        <taxon>Ecdysozoa</taxon>
        <taxon>Arthropoda</taxon>
        <taxon>Hexapoda</taxon>
        <taxon>Insecta</taxon>
        <taxon>Pterygota</taxon>
        <taxon>Neoptera</taxon>
        <taxon>Endopterygota</taxon>
        <taxon>Coleoptera</taxon>
        <taxon>Polyphaga</taxon>
        <taxon>Cucujiformia</taxon>
        <taxon>Chrysomeloidea</taxon>
        <taxon>Chrysomelidae</taxon>
        <taxon>Bruchinae</taxon>
        <taxon>Bruchini</taxon>
        <taxon>Acanthoscelides</taxon>
    </lineage>
</organism>
<name>A0A9P0LV36_ACAOB</name>
<keyword evidence="1" id="KW-0472">Membrane</keyword>
<evidence type="ECO:0000313" key="3">
    <source>
        <dbReference type="Proteomes" id="UP001152888"/>
    </source>
</evidence>
<keyword evidence="1" id="KW-0812">Transmembrane</keyword>